<evidence type="ECO:0000256" key="4">
    <source>
        <dbReference type="SAM" id="MobiDB-lite"/>
    </source>
</evidence>
<dbReference type="OrthoDB" id="27543at2759"/>
<dbReference type="AlphaFoldDB" id="A0A9W4XCF8"/>
<comment type="function">
    <text evidence="3">Involved in nuclear export, actin cytoskeleton organization and vesicular transport.</text>
</comment>
<keyword evidence="6" id="KW-1185">Reference proteome</keyword>
<dbReference type="PANTHER" id="PTHR13261:SF0">
    <property type="entry name" value="BRCA2 AND CDKN1A-INTERACTING PROTEIN"/>
    <property type="match status" value="1"/>
</dbReference>
<reference evidence="5" key="1">
    <citation type="submission" date="2022-12" db="EMBL/GenBank/DDBJ databases">
        <authorList>
            <person name="Brejova B."/>
        </authorList>
    </citation>
    <scope>NUCLEOTIDE SEQUENCE</scope>
</reference>
<keyword evidence="3" id="KW-0539">Nucleus</keyword>
<feature type="region of interest" description="Disordered" evidence="4">
    <location>
        <begin position="1"/>
        <end position="26"/>
    </location>
</feature>
<comment type="caution">
    <text evidence="5">The sequence shown here is derived from an EMBL/GenBank/DDBJ whole genome shotgun (WGS) entry which is preliminary data.</text>
</comment>
<dbReference type="PANTHER" id="PTHR13261">
    <property type="entry name" value="BRCA2 AND CDKN1A INTERACTING PROTEIN"/>
    <property type="match status" value="1"/>
</dbReference>
<sequence>MSKRQIESDSDIDVSSSDESDNEQQLTEQIDEELINVDFDFFDLNPEIDFHATKNFLRQLFGDDYNEFNLSEITDLILTKNSIGTSIKTDGINSDPFALLSVINLSNNLDKSCIKTLISYLVKKTNNKLEFNILLKKLFTKSNEKKIGLIISERLINMPVEVVPPMYNMLIEEMSKAKDSHEKYEFDYFLIISRVYKLVDAKETVEQDQNSKKKKKIEEKVVEMDYFHLEDEILEKLAKYHQVYDYDNENKQESDSRRVFNDYGIEPKLSLILIDKDNLAKSVLEMSETFPAP</sequence>
<evidence type="ECO:0000313" key="5">
    <source>
        <dbReference type="EMBL" id="CAI5757175.1"/>
    </source>
</evidence>
<dbReference type="Proteomes" id="UP001152885">
    <property type="component" value="Unassembled WGS sequence"/>
</dbReference>
<name>A0A9W4XCF8_9ASCO</name>
<comment type="similarity">
    <text evidence="1 3">Belongs to the BCP1 family.</text>
</comment>
<organism evidence="5 6">
    <name type="scientific">Candida verbasci</name>
    <dbReference type="NCBI Taxonomy" id="1227364"/>
    <lineage>
        <taxon>Eukaryota</taxon>
        <taxon>Fungi</taxon>
        <taxon>Dikarya</taxon>
        <taxon>Ascomycota</taxon>
        <taxon>Saccharomycotina</taxon>
        <taxon>Pichiomycetes</taxon>
        <taxon>Debaryomycetaceae</taxon>
        <taxon>Candida/Lodderomyces clade</taxon>
        <taxon>Candida</taxon>
    </lineage>
</organism>
<accession>A0A9W4XCF8</accession>
<protein>
    <recommendedName>
        <fullName evidence="2 3">Protein BCP1</fullName>
    </recommendedName>
</protein>
<dbReference type="Pfam" id="PF13862">
    <property type="entry name" value="BCCIP"/>
    <property type="match status" value="1"/>
</dbReference>
<keyword evidence="3" id="KW-0653">Protein transport</keyword>
<feature type="compositionally biased region" description="Acidic residues" evidence="4">
    <location>
        <begin position="8"/>
        <end position="22"/>
    </location>
</feature>
<evidence type="ECO:0000313" key="6">
    <source>
        <dbReference type="Proteomes" id="UP001152885"/>
    </source>
</evidence>
<evidence type="ECO:0000256" key="2">
    <source>
        <dbReference type="ARBA" id="ARBA00014649"/>
    </source>
</evidence>
<keyword evidence="3" id="KW-0813">Transport</keyword>
<dbReference type="EMBL" id="CANTUO010000001">
    <property type="protein sequence ID" value="CAI5757175.1"/>
    <property type="molecule type" value="Genomic_DNA"/>
</dbReference>
<gene>
    <name evidence="5" type="ORF">CANVERA_P1692</name>
</gene>
<evidence type="ECO:0000256" key="1">
    <source>
        <dbReference type="ARBA" id="ARBA00006781"/>
    </source>
</evidence>
<dbReference type="GO" id="GO:0015031">
    <property type="term" value="P:protein transport"/>
    <property type="evidence" value="ECO:0007669"/>
    <property type="project" value="UniProtKB-KW"/>
</dbReference>
<dbReference type="PIRSF" id="PIRSF028983">
    <property type="entry name" value="BCP1"/>
    <property type="match status" value="1"/>
</dbReference>
<comment type="subcellular location">
    <subcellularLocation>
        <location evidence="3">Nucleus</location>
    </subcellularLocation>
</comment>
<dbReference type="InterPro" id="IPR025602">
    <property type="entry name" value="BCP1_family"/>
</dbReference>
<evidence type="ECO:0000256" key="3">
    <source>
        <dbReference type="PIRNR" id="PIRNR028983"/>
    </source>
</evidence>
<proteinExistence type="inferred from homology"/>
<dbReference type="GO" id="GO:0005634">
    <property type="term" value="C:nucleus"/>
    <property type="evidence" value="ECO:0007669"/>
    <property type="project" value="UniProtKB-SubCell"/>
</dbReference>